<comment type="caution">
    <text evidence="2">The sequence shown here is derived from an EMBL/GenBank/DDBJ whole genome shotgun (WGS) entry which is preliminary data.</text>
</comment>
<sequence length="134" mass="15470">MSKQIHTTFRSAEDARVAQHVLHEQGFERIRIEQNELIMETVDENWIAAFEIVNSLGGDVEQTIAEIYGLEDEQSKGEQIQDPPIPEQQMEPNLVDPRAYLDANLGYGDYELIEPYILHRYQKLDDEADPTEQP</sequence>
<dbReference type="AlphaFoldDB" id="A0A419SMW3"/>
<evidence type="ECO:0000313" key="2">
    <source>
        <dbReference type="EMBL" id="RKD25627.1"/>
    </source>
</evidence>
<dbReference type="EMBL" id="MCHY01000006">
    <property type="protein sequence ID" value="RKD25627.1"/>
    <property type="molecule type" value="Genomic_DNA"/>
</dbReference>
<proteinExistence type="predicted"/>
<dbReference type="RefSeq" id="WP_120188296.1">
    <property type="nucleotide sequence ID" value="NZ_MCHY01000006.1"/>
</dbReference>
<evidence type="ECO:0000313" key="3">
    <source>
        <dbReference type="Proteomes" id="UP000284219"/>
    </source>
</evidence>
<keyword evidence="3" id="KW-1185">Reference proteome</keyword>
<protein>
    <submittedName>
        <fullName evidence="2">Uncharacterized protein</fullName>
    </submittedName>
</protein>
<feature type="compositionally biased region" description="Low complexity" evidence="1">
    <location>
        <begin position="78"/>
        <end position="91"/>
    </location>
</feature>
<feature type="region of interest" description="Disordered" evidence="1">
    <location>
        <begin position="71"/>
        <end position="91"/>
    </location>
</feature>
<accession>A0A419SMW3</accession>
<dbReference type="OrthoDB" id="2679339at2"/>
<gene>
    <name evidence="2" type="ORF">BEP19_01400</name>
</gene>
<organism evidence="2 3">
    <name type="scientific">Ammoniphilus oxalaticus</name>
    <dbReference type="NCBI Taxonomy" id="66863"/>
    <lineage>
        <taxon>Bacteria</taxon>
        <taxon>Bacillati</taxon>
        <taxon>Bacillota</taxon>
        <taxon>Bacilli</taxon>
        <taxon>Bacillales</taxon>
        <taxon>Paenibacillaceae</taxon>
        <taxon>Aneurinibacillus group</taxon>
        <taxon>Ammoniphilus</taxon>
    </lineage>
</organism>
<dbReference type="Proteomes" id="UP000284219">
    <property type="component" value="Unassembled WGS sequence"/>
</dbReference>
<name>A0A419SMW3_9BACL</name>
<evidence type="ECO:0000256" key="1">
    <source>
        <dbReference type="SAM" id="MobiDB-lite"/>
    </source>
</evidence>
<reference evidence="2 3" key="1">
    <citation type="submission" date="2016-08" db="EMBL/GenBank/DDBJ databases">
        <title>Novel Firmicute Genomes.</title>
        <authorList>
            <person name="Poppleton D.I."/>
            <person name="Gribaldo S."/>
        </authorList>
    </citation>
    <scope>NUCLEOTIDE SEQUENCE [LARGE SCALE GENOMIC DNA]</scope>
    <source>
        <strain evidence="2 3">RAOx-1</strain>
    </source>
</reference>